<reference evidence="2" key="1">
    <citation type="submission" date="2023-04" db="EMBL/GenBank/DDBJ databases">
        <title>Phytophthora fragariaefolia NBRC 109709.</title>
        <authorList>
            <person name="Ichikawa N."/>
            <person name="Sato H."/>
            <person name="Tonouchi N."/>
        </authorList>
    </citation>
    <scope>NUCLEOTIDE SEQUENCE</scope>
    <source>
        <strain evidence="2">NBRC 109709</strain>
    </source>
</reference>
<dbReference type="EMBL" id="BSXT01004899">
    <property type="protein sequence ID" value="GMF59208.1"/>
    <property type="molecule type" value="Genomic_DNA"/>
</dbReference>
<feature type="compositionally biased region" description="Basic residues" evidence="1">
    <location>
        <begin position="1"/>
        <end position="11"/>
    </location>
</feature>
<name>A0A9W6YD49_9STRA</name>
<evidence type="ECO:0000313" key="2">
    <source>
        <dbReference type="EMBL" id="GMF59208.1"/>
    </source>
</evidence>
<feature type="compositionally biased region" description="Basic and acidic residues" evidence="1">
    <location>
        <begin position="27"/>
        <end position="60"/>
    </location>
</feature>
<evidence type="ECO:0000256" key="1">
    <source>
        <dbReference type="SAM" id="MobiDB-lite"/>
    </source>
</evidence>
<protein>
    <submittedName>
        <fullName evidence="2">Unnamed protein product</fullName>
    </submittedName>
</protein>
<dbReference type="OrthoDB" id="104031at2759"/>
<gene>
    <name evidence="2" type="ORF">Pfra01_002556300</name>
</gene>
<evidence type="ECO:0000313" key="3">
    <source>
        <dbReference type="Proteomes" id="UP001165121"/>
    </source>
</evidence>
<organism evidence="2 3">
    <name type="scientific">Phytophthora fragariaefolia</name>
    <dbReference type="NCBI Taxonomy" id="1490495"/>
    <lineage>
        <taxon>Eukaryota</taxon>
        <taxon>Sar</taxon>
        <taxon>Stramenopiles</taxon>
        <taxon>Oomycota</taxon>
        <taxon>Peronosporomycetes</taxon>
        <taxon>Peronosporales</taxon>
        <taxon>Peronosporaceae</taxon>
        <taxon>Phytophthora</taxon>
    </lineage>
</organism>
<accession>A0A9W6YD49</accession>
<dbReference type="Proteomes" id="UP001165121">
    <property type="component" value="Unassembled WGS sequence"/>
</dbReference>
<feature type="region of interest" description="Disordered" evidence="1">
    <location>
        <begin position="1"/>
        <end position="79"/>
    </location>
</feature>
<keyword evidence="3" id="KW-1185">Reference proteome</keyword>
<comment type="caution">
    <text evidence="2">The sequence shown here is derived from an EMBL/GenBank/DDBJ whole genome shotgun (WGS) entry which is preliminary data.</text>
</comment>
<proteinExistence type="predicted"/>
<sequence>MLTPKKGKSRGGRYDHLYDASDEAELGDSRDDSADPRGDRDETVKDQIRRLSYDEAERDNSQYLELPTSRSTRSLSSRASGIALTLCSNG</sequence>
<feature type="compositionally biased region" description="Low complexity" evidence="1">
    <location>
        <begin position="68"/>
        <end position="79"/>
    </location>
</feature>
<dbReference type="AlphaFoldDB" id="A0A9W6YD49"/>